<comment type="similarity">
    <text evidence="1">Belongs to the carbon-nitrogen hydrolase superfamily. NIT1/NIT2 family.</text>
</comment>
<dbReference type="PROSITE" id="PS01227">
    <property type="entry name" value="UPF0012"/>
    <property type="match status" value="1"/>
</dbReference>
<dbReference type="RefSeq" id="WP_093912643.1">
    <property type="nucleotide sequence ID" value="NZ_FONL01000002.1"/>
</dbReference>
<evidence type="ECO:0000259" key="2">
    <source>
        <dbReference type="PROSITE" id="PS50263"/>
    </source>
</evidence>
<dbReference type="InterPro" id="IPR001110">
    <property type="entry name" value="UPF0012_CS"/>
</dbReference>
<dbReference type="SUPFAM" id="SSF56317">
    <property type="entry name" value="Carbon-nitrogen hydrolase"/>
    <property type="match status" value="1"/>
</dbReference>
<keyword evidence="4" id="KW-1185">Reference proteome</keyword>
<protein>
    <submittedName>
        <fullName evidence="3">Predicted amidohydrolase</fullName>
    </submittedName>
</protein>
<dbReference type="EMBL" id="FONL01000002">
    <property type="protein sequence ID" value="SFE15113.1"/>
    <property type="molecule type" value="Genomic_DNA"/>
</dbReference>
<dbReference type="AlphaFoldDB" id="A0A1I1YAI7"/>
<dbReference type="PROSITE" id="PS50263">
    <property type="entry name" value="CN_HYDROLASE"/>
    <property type="match status" value="1"/>
</dbReference>
<dbReference type="STRING" id="1123323.SAMN05216245_10255"/>
<sequence length="263" mass="29295">MKLALVQMEIKERNCAGNTKHGLTLLEEAARQSDLVILPEIWTTGYSLGHLKEEAVSLDSPLVETLRGIAVKYQCSLLPGSLPVLKNGLVYNMIPAINKEGKIVHQYGKAHLFGMFEEEKFFAPGDAFDVFDLDGVCCGSTICYDLRFPEFYRYLALQGAQLIVCPAEWPSRRGDGFDLLSRARAFENHVYVAAVNCVGTFKGDPFYGHSRVVDPMNNILAEGGSSEEIIYAEIDLERVAKVRRTLNALTDVRFTIQKPGENK</sequence>
<dbReference type="GO" id="GO:0016787">
    <property type="term" value="F:hydrolase activity"/>
    <property type="evidence" value="ECO:0007669"/>
    <property type="project" value="UniProtKB-KW"/>
</dbReference>
<dbReference type="Gene3D" id="3.60.110.10">
    <property type="entry name" value="Carbon-nitrogen hydrolase"/>
    <property type="match status" value="1"/>
</dbReference>
<feature type="domain" description="CN hydrolase" evidence="2">
    <location>
        <begin position="1"/>
        <end position="236"/>
    </location>
</feature>
<dbReference type="Pfam" id="PF00795">
    <property type="entry name" value="CN_hydrolase"/>
    <property type="match status" value="1"/>
</dbReference>
<dbReference type="OrthoDB" id="9811121at2"/>
<accession>A0A1I1YAI7</accession>
<dbReference type="PANTHER" id="PTHR23088:SF27">
    <property type="entry name" value="DEAMINATED GLUTATHIONE AMIDASE"/>
    <property type="match status" value="1"/>
</dbReference>
<dbReference type="PANTHER" id="PTHR23088">
    <property type="entry name" value="NITRILASE-RELATED"/>
    <property type="match status" value="1"/>
</dbReference>
<proteinExistence type="inferred from homology"/>
<dbReference type="InterPro" id="IPR036526">
    <property type="entry name" value="C-N_Hydrolase_sf"/>
</dbReference>
<evidence type="ECO:0000313" key="4">
    <source>
        <dbReference type="Proteomes" id="UP000198896"/>
    </source>
</evidence>
<keyword evidence="3" id="KW-0378">Hydrolase</keyword>
<dbReference type="CDD" id="cd07583">
    <property type="entry name" value="nitrilase_5"/>
    <property type="match status" value="1"/>
</dbReference>
<name>A0A1I1YAI7_9FIRM</name>
<dbReference type="InterPro" id="IPR003010">
    <property type="entry name" value="C-N_Hydrolase"/>
</dbReference>
<reference evidence="3 4" key="1">
    <citation type="submission" date="2016-10" db="EMBL/GenBank/DDBJ databases">
        <authorList>
            <person name="de Groot N.N."/>
        </authorList>
    </citation>
    <scope>NUCLEOTIDE SEQUENCE [LARGE SCALE GENOMIC DNA]</scope>
    <source>
        <strain evidence="3 4">DSM 9236</strain>
    </source>
</reference>
<dbReference type="Proteomes" id="UP000198896">
    <property type="component" value="Unassembled WGS sequence"/>
</dbReference>
<evidence type="ECO:0000313" key="3">
    <source>
        <dbReference type="EMBL" id="SFE15113.1"/>
    </source>
</evidence>
<organism evidence="3 4">
    <name type="scientific">Succiniclasticum ruminis DSM 9236</name>
    <dbReference type="NCBI Taxonomy" id="1123323"/>
    <lineage>
        <taxon>Bacteria</taxon>
        <taxon>Bacillati</taxon>
        <taxon>Bacillota</taxon>
        <taxon>Negativicutes</taxon>
        <taxon>Acidaminococcales</taxon>
        <taxon>Acidaminococcaceae</taxon>
        <taxon>Succiniclasticum</taxon>
    </lineage>
</organism>
<evidence type="ECO:0000256" key="1">
    <source>
        <dbReference type="ARBA" id="ARBA00010613"/>
    </source>
</evidence>
<gene>
    <name evidence="3" type="ORF">SAMN05216245_10255</name>
</gene>